<dbReference type="RefSeq" id="WP_094455242.1">
    <property type="nucleotide sequence ID" value="NZ_NMVJ01000009.1"/>
</dbReference>
<gene>
    <name evidence="2" type="ORF">CGZ91_11325</name>
</gene>
<dbReference type="Pfam" id="PF13360">
    <property type="entry name" value="PQQ_2"/>
    <property type="match status" value="1"/>
</dbReference>
<dbReference type="EMBL" id="NMVJ01000009">
    <property type="protein sequence ID" value="OYN89472.1"/>
    <property type="molecule type" value="Genomic_DNA"/>
</dbReference>
<evidence type="ECO:0000259" key="1">
    <source>
        <dbReference type="Pfam" id="PF13360"/>
    </source>
</evidence>
<accession>A0A255EJ67</accession>
<dbReference type="SUPFAM" id="SSF50998">
    <property type="entry name" value="Quinoprotein alcohol dehydrogenase-like"/>
    <property type="match status" value="1"/>
</dbReference>
<dbReference type="Proteomes" id="UP000216300">
    <property type="component" value="Unassembled WGS sequence"/>
</dbReference>
<dbReference type="AlphaFoldDB" id="A0A255EJ67"/>
<comment type="caution">
    <text evidence="2">The sequence shown here is derived from an EMBL/GenBank/DDBJ whole genome shotgun (WGS) entry which is preliminary data.</text>
</comment>
<evidence type="ECO:0000313" key="3">
    <source>
        <dbReference type="Proteomes" id="UP000216300"/>
    </source>
</evidence>
<name>A0A255EJ67_9ACTN</name>
<keyword evidence="3" id="KW-1185">Reference proteome</keyword>
<dbReference type="InterPro" id="IPR011044">
    <property type="entry name" value="Quino_amine_DH_bsu"/>
</dbReference>
<proteinExistence type="predicted"/>
<reference evidence="2 3" key="1">
    <citation type="submission" date="2017-07" db="EMBL/GenBank/DDBJ databases">
        <title>Draft whole genome sequences of clinical Proprionibacteriaceae strains.</title>
        <authorList>
            <person name="Bernier A.-M."/>
            <person name="Bernard K."/>
            <person name="Domingo M.-C."/>
        </authorList>
    </citation>
    <scope>NUCLEOTIDE SEQUENCE [LARGE SCALE GENOMIC DNA]</scope>
    <source>
        <strain evidence="2 3">NML 150081</strain>
    </source>
</reference>
<dbReference type="InterPro" id="IPR011047">
    <property type="entry name" value="Quinoprotein_ADH-like_sf"/>
</dbReference>
<dbReference type="SUPFAM" id="SSF50969">
    <property type="entry name" value="YVTN repeat-like/Quinoprotein amine dehydrogenase"/>
    <property type="match status" value="1"/>
</dbReference>
<dbReference type="InterPro" id="IPR015943">
    <property type="entry name" value="WD40/YVTN_repeat-like_dom_sf"/>
</dbReference>
<dbReference type="OrthoDB" id="57332at2"/>
<evidence type="ECO:0000313" key="2">
    <source>
        <dbReference type="EMBL" id="OYN89472.1"/>
    </source>
</evidence>
<organism evidence="2 3">
    <name type="scientific">Parenemella sanctibonifatiensis</name>
    <dbReference type="NCBI Taxonomy" id="2016505"/>
    <lineage>
        <taxon>Bacteria</taxon>
        <taxon>Bacillati</taxon>
        <taxon>Actinomycetota</taxon>
        <taxon>Actinomycetes</taxon>
        <taxon>Propionibacteriales</taxon>
        <taxon>Propionibacteriaceae</taxon>
        <taxon>Parenemella</taxon>
    </lineage>
</organism>
<feature type="domain" description="Pyrrolo-quinoline quinone repeat" evidence="1">
    <location>
        <begin position="514"/>
        <end position="583"/>
    </location>
</feature>
<dbReference type="Gene3D" id="2.130.10.10">
    <property type="entry name" value="YVTN repeat-like/Quinoprotein amine dehydrogenase"/>
    <property type="match status" value="2"/>
</dbReference>
<protein>
    <recommendedName>
        <fullName evidence="1">Pyrrolo-quinoline quinone repeat domain-containing protein</fullName>
    </recommendedName>
</protein>
<sequence>MPARPDHAPENLGPAYASAAITGAYVEGTTLWTTTRFAPIVLAATDLTTGQLSHHQLPAEWGHGAWGLTVHDGTAYIGTYSPGNLVAVDTTTGQARLLTAEPIDRFLWGVEYAAGQVWAGSYPTGAAVCLDAGTGELTSSGPLRPGAAYARTLAVDPEQQVLYVGGGSPATVARVSLTDPRDVTDVTPAALAEAPTVIRIAVGPTEVAVGSDAGAPFCLLDRADPTRVQVITQGPNSDHSYDTIDAIAWLPSEDPRGEVVVSTRPAGQLLRLDRTAEAFVTLGMPVVGAETRLLWHSNGRLRGATGTGQVWSMDLADPSDAIKDASAGDVTVLDLADAGHPTLPEPLQSLLVVGDDVHLGGHFQVIVRRADGSDERFPVPGEPKRLVATAEPDGDWVTMAMYPSTEVWRYRTDAPAATLTRVGVIGHRQTRPQGMAALPDGRILITTQPSLGDPAGALTVVGAGATGGILACHVGLVPEQSLRAIAVDPTDGRVWVGSDVQGGLGSVPTHTECVVAQVNPDTGVLAWQVSLPAPNCRSLAFIDGQLLASLSTGEIVALDPATGAVGVRAPAPGHTELRVADRRGEAVVLAAHPGGVALLDPATLALTDLITDADARWYTVPDAGLDSRGRLYSLVGTNLTRR</sequence>
<dbReference type="InterPro" id="IPR002372">
    <property type="entry name" value="PQQ_rpt_dom"/>
</dbReference>